<evidence type="ECO:0000256" key="3">
    <source>
        <dbReference type="ARBA" id="ARBA00022679"/>
    </source>
</evidence>
<keyword evidence="3 9" id="KW-0808">Transferase</keyword>
<evidence type="ECO:0000256" key="4">
    <source>
        <dbReference type="ARBA" id="ARBA00022692"/>
    </source>
</evidence>
<dbReference type="InterPro" id="IPR018480">
    <property type="entry name" value="PNAcMuramoyl-5peptid_Trfase_CS"/>
</dbReference>
<evidence type="ECO:0000256" key="7">
    <source>
        <dbReference type="PIRSR" id="PIRSR600715-1"/>
    </source>
</evidence>
<dbReference type="InterPro" id="IPR000715">
    <property type="entry name" value="Glycosyl_transferase_4"/>
</dbReference>
<evidence type="ECO:0000256" key="2">
    <source>
        <dbReference type="ARBA" id="ARBA00022475"/>
    </source>
</evidence>
<accession>A0A429ZZS5</accession>
<dbReference type="AlphaFoldDB" id="A0A429ZZS5"/>
<keyword evidence="7" id="KW-0460">Magnesium</keyword>
<feature type="transmembrane region" description="Helical" evidence="8">
    <location>
        <begin position="74"/>
        <end position="93"/>
    </location>
</feature>
<dbReference type="GO" id="GO:0016780">
    <property type="term" value="F:phosphotransferase activity, for other substituted phosphate groups"/>
    <property type="evidence" value="ECO:0007669"/>
    <property type="project" value="InterPro"/>
</dbReference>
<feature type="transmembrane region" description="Helical" evidence="8">
    <location>
        <begin position="132"/>
        <end position="151"/>
    </location>
</feature>
<dbReference type="GO" id="GO:0046872">
    <property type="term" value="F:metal ion binding"/>
    <property type="evidence" value="ECO:0007669"/>
    <property type="project" value="UniProtKB-KW"/>
</dbReference>
<keyword evidence="5 8" id="KW-1133">Transmembrane helix</keyword>
<dbReference type="GO" id="GO:0005886">
    <property type="term" value="C:plasma membrane"/>
    <property type="evidence" value="ECO:0007669"/>
    <property type="project" value="UniProtKB-SubCell"/>
</dbReference>
<comment type="cofactor">
    <cofactor evidence="7">
        <name>Mg(2+)</name>
        <dbReference type="ChEBI" id="CHEBI:18420"/>
    </cofactor>
</comment>
<dbReference type="EMBL" id="NGJS01000004">
    <property type="protein sequence ID" value="RST99555.1"/>
    <property type="molecule type" value="Genomic_DNA"/>
</dbReference>
<feature type="transmembrane region" description="Helical" evidence="8">
    <location>
        <begin position="47"/>
        <end position="68"/>
    </location>
</feature>
<dbReference type="GO" id="GO:0044038">
    <property type="term" value="P:cell wall macromolecule biosynthetic process"/>
    <property type="evidence" value="ECO:0007669"/>
    <property type="project" value="TreeGrafter"/>
</dbReference>
<evidence type="ECO:0000256" key="1">
    <source>
        <dbReference type="ARBA" id="ARBA00004651"/>
    </source>
</evidence>
<reference evidence="9 10" key="1">
    <citation type="submission" date="2017-05" db="EMBL/GenBank/DDBJ databases">
        <title>Vagococcus spp. assemblies.</title>
        <authorList>
            <person name="Gulvik C.A."/>
        </authorList>
    </citation>
    <scope>NUCLEOTIDE SEQUENCE [LARGE SCALE GENOMIC DNA]</scope>
    <source>
        <strain evidence="9 10">SS1995</strain>
    </source>
</reference>
<organism evidence="9 10">
    <name type="scientific">Vagococcus vulneris</name>
    <dbReference type="NCBI Taxonomy" id="1977869"/>
    <lineage>
        <taxon>Bacteria</taxon>
        <taxon>Bacillati</taxon>
        <taxon>Bacillota</taxon>
        <taxon>Bacilli</taxon>
        <taxon>Lactobacillales</taxon>
        <taxon>Enterococcaceae</taxon>
        <taxon>Vagococcus</taxon>
    </lineage>
</organism>
<protein>
    <submittedName>
        <fullName evidence="9">Undecaprenyl-phosphate alpha-N-acetylglucosaminyl 1-phosphate transferase</fullName>
    </submittedName>
</protein>
<dbReference type="OrthoDB" id="9783652at2"/>
<feature type="transmembrane region" description="Helical" evidence="8">
    <location>
        <begin position="321"/>
        <end position="344"/>
    </location>
</feature>
<feature type="transmembrane region" description="Helical" evidence="8">
    <location>
        <begin position="6"/>
        <end position="26"/>
    </location>
</feature>
<evidence type="ECO:0000313" key="10">
    <source>
        <dbReference type="Proteomes" id="UP000287857"/>
    </source>
</evidence>
<dbReference type="RefSeq" id="WP_125983493.1">
    <property type="nucleotide sequence ID" value="NZ_NGJS01000004.1"/>
</dbReference>
<feature type="transmembrane region" description="Helical" evidence="8">
    <location>
        <begin position="287"/>
        <end position="315"/>
    </location>
</feature>
<evidence type="ECO:0000256" key="8">
    <source>
        <dbReference type="SAM" id="Phobius"/>
    </source>
</evidence>
<comment type="subcellular location">
    <subcellularLocation>
        <location evidence="1">Cell membrane</location>
        <topology evidence="1">Multi-pass membrane protein</topology>
    </subcellularLocation>
</comment>
<dbReference type="CDD" id="cd06853">
    <property type="entry name" value="GT_WecA_like"/>
    <property type="match status" value="1"/>
</dbReference>
<keyword evidence="7" id="KW-0479">Metal-binding</keyword>
<dbReference type="PROSITE" id="PS01348">
    <property type="entry name" value="MRAY_2"/>
    <property type="match status" value="1"/>
</dbReference>
<feature type="transmembrane region" description="Helical" evidence="8">
    <location>
        <begin position="189"/>
        <end position="210"/>
    </location>
</feature>
<dbReference type="GO" id="GO:0071555">
    <property type="term" value="P:cell wall organization"/>
    <property type="evidence" value="ECO:0007669"/>
    <property type="project" value="TreeGrafter"/>
</dbReference>
<comment type="caution">
    <text evidence="9">The sequence shown here is derived from an EMBL/GenBank/DDBJ whole genome shotgun (WGS) entry which is preliminary data.</text>
</comment>
<dbReference type="PANTHER" id="PTHR22926">
    <property type="entry name" value="PHOSPHO-N-ACETYLMURAMOYL-PENTAPEPTIDE-TRANSFERASE"/>
    <property type="match status" value="1"/>
</dbReference>
<feature type="binding site" evidence="7">
    <location>
        <position position="156"/>
    </location>
    <ligand>
        <name>Mg(2+)</name>
        <dbReference type="ChEBI" id="CHEBI:18420"/>
    </ligand>
</feature>
<keyword evidence="2" id="KW-1003">Cell membrane</keyword>
<keyword evidence="4 8" id="KW-0812">Transmembrane</keyword>
<feature type="binding site" evidence="7">
    <location>
        <position position="221"/>
    </location>
    <ligand>
        <name>Mg(2+)</name>
        <dbReference type="ChEBI" id="CHEBI:18420"/>
    </ligand>
</feature>
<evidence type="ECO:0000256" key="5">
    <source>
        <dbReference type="ARBA" id="ARBA00022989"/>
    </source>
</evidence>
<feature type="transmembrane region" description="Helical" evidence="8">
    <location>
        <begin position="163"/>
        <end position="183"/>
    </location>
</feature>
<dbReference type="Proteomes" id="UP000287857">
    <property type="component" value="Unassembled WGS sequence"/>
</dbReference>
<feature type="transmembrane region" description="Helical" evidence="8">
    <location>
        <begin position="105"/>
        <end position="126"/>
    </location>
</feature>
<evidence type="ECO:0000313" key="9">
    <source>
        <dbReference type="EMBL" id="RST99555.1"/>
    </source>
</evidence>
<gene>
    <name evidence="9" type="ORF">CBF37_04305</name>
</gene>
<name>A0A429ZZS5_9ENTE</name>
<dbReference type="PANTHER" id="PTHR22926:SF3">
    <property type="entry name" value="UNDECAPRENYL-PHOSPHATE ALPHA-N-ACETYLGLUCOSAMINYL 1-PHOSPHATE TRANSFERASE"/>
    <property type="match status" value="1"/>
</dbReference>
<feature type="transmembrane region" description="Helical" evidence="8">
    <location>
        <begin position="242"/>
        <end position="266"/>
    </location>
</feature>
<feature type="transmembrane region" description="Helical" evidence="8">
    <location>
        <begin position="217"/>
        <end position="236"/>
    </location>
</feature>
<dbReference type="Pfam" id="PF00953">
    <property type="entry name" value="Glycos_transf_4"/>
    <property type="match status" value="1"/>
</dbReference>
<dbReference type="GO" id="GO:0009103">
    <property type="term" value="P:lipopolysaccharide biosynthetic process"/>
    <property type="evidence" value="ECO:0007669"/>
    <property type="project" value="TreeGrafter"/>
</dbReference>
<keyword evidence="6 8" id="KW-0472">Membrane</keyword>
<proteinExistence type="predicted"/>
<sequence length="380" mass="42179">MNFLMTLLLRLLATAGVAALITPLIRRLSFKIGAVDVPNKRRINKKIMPSAGGLAIYIAFSLSLVILFQDVIPLYYSLNLIASSGIIVITGLFDDIFELTPRQKLFGIILAAIYVCFVFDITIQTITIPYLGVIHLGIFSYPITILWILALTNAINLIDGLDGLASGISIIALTTIGLIGYISSSTGAVKLQVPITIFILLVSTIGFFPYNFFPAKIYLGDTGALFLGFMISLVSIQGLKNATFISLISPLIILGVPITDTIFAMLRRKINRKPISSADKMHLHHRLLSMGFTHRGAVLMIYCLAIIFSLIALLYMYTNTWATILLIISCFFGIEILIELLGLLGTDRQPMLTLFKFIGNRAYRQEILEKRKQNKRDKHD</sequence>
<evidence type="ECO:0000256" key="6">
    <source>
        <dbReference type="ARBA" id="ARBA00023136"/>
    </source>
</evidence>
<keyword evidence="10" id="KW-1185">Reference proteome</keyword>